<keyword evidence="3" id="KW-1185">Reference proteome</keyword>
<gene>
    <name evidence="2" type="ORF">IWQ62_006896</name>
</gene>
<organism evidence="2 3">
    <name type="scientific">Dispira parvispora</name>
    <dbReference type="NCBI Taxonomy" id="1520584"/>
    <lineage>
        <taxon>Eukaryota</taxon>
        <taxon>Fungi</taxon>
        <taxon>Fungi incertae sedis</taxon>
        <taxon>Zoopagomycota</taxon>
        <taxon>Kickxellomycotina</taxon>
        <taxon>Dimargaritomycetes</taxon>
        <taxon>Dimargaritales</taxon>
        <taxon>Dimargaritaceae</taxon>
        <taxon>Dispira</taxon>
    </lineage>
</organism>
<comment type="caution">
    <text evidence="2">The sequence shown here is derived from an EMBL/GenBank/DDBJ whole genome shotgun (WGS) entry which is preliminary data.</text>
</comment>
<feature type="non-terminal residue" evidence="2">
    <location>
        <position position="1"/>
    </location>
</feature>
<dbReference type="OrthoDB" id="5671242at2759"/>
<evidence type="ECO:0000256" key="1">
    <source>
        <dbReference type="SAM" id="MobiDB-lite"/>
    </source>
</evidence>
<proteinExistence type="predicted"/>
<feature type="region of interest" description="Disordered" evidence="1">
    <location>
        <begin position="89"/>
        <end position="114"/>
    </location>
</feature>
<evidence type="ECO:0000313" key="2">
    <source>
        <dbReference type="EMBL" id="KAJ1948390.1"/>
    </source>
</evidence>
<feature type="region of interest" description="Disordered" evidence="1">
    <location>
        <begin position="19"/>
        <end position="70"/>
    </location>
</feature>
<feature type="region of interest" description="Disordered" evidence="1">
    <location>
        <begin position="228"/>
        <end position="309"/>
    </location>
</feature>
<accession>A0A9W8DZM6</accession>
<feature type="non-terminal residue" evidence="2">
    <location>
        <position position="309"/>
    </location>
</feature>
<sequence>EPSVGGQLAYLQSLLAAPESVGDEQYEETGSASDHNSEEAAVVWEAEEAQKGAQYDVMPEKDTGDSLEQEYSLPEHVEEFTEPELTQYSEPDDVAPQTDNAYPEGEVHFEDPSVTVETETWAEYAEPNDSWIEYDTVNGEGDVNDHLAEVQAEAETVVDNAQPLTPQTKVLADELTLLEPSSTEMIEQWDDTVVDEGTVEIPHGEADDLMTQHLQLSVELAHDDDNISLLSYGDDQPLDAPDSINDGIDEVPSDNVTFHQPADAMSASEEDAATKRDSKVAGLDDEWSLSDSSTKKSKYEPEATVEEGM</sequence>
<dbReference type="AlphaFoldDB" id="A0A9W8DZM6"/>
<protein>
    <submittedName>
        <fullName evidence="2">Uncharacterized protein</fullName>
    </submittedName>
</protein>
<dbReference type="EMBL" id="JANBPY010004346">
    <property type="protein sequence ID" value="KAJ1948390.1"/>
    <property type="molecule type" value="Genomic_DNA"/>
</dbReference>
<name>A0A9W8DZM6_9FUNG</name>
<dbReference type="Proteomes" id="UP001150925">
    <property type="component" value="Unassembled WGS sequence"/>
</dbReference>
<evidence type="ECO:0000313" key="3">
    <source>
        <dbReference type="Proteomes" id="UP001150925"/>
    </source>
</evidence>
<reference evidence="2" key="1">
    <citation type="submission" date="2022-07" db="EMBL/GenBank/DDBJ databases">
        <title>Phylogenomic reconstructions and comparative analyses of Kickxellomycotina fungi.</title>
        <authorList>
            <person name="Reynolds N.K."/>
            <person name="Stajich J.E."/>
            <person name="Barry K."/>
            <person name="Grigoriev I.V."/>
            <person name="Crous P."/>
            <person name="Smith M.E."/>
        </authorList>
    </citation>
    <scope>NUCLEOTIDE SEQUENCE</scope>
    <source>
        <strain evidence="2">RSA 1196</strain>
    </source>
</reference>